<dbReference type="SUPFAM" id="SSF158472">
    <property type="entry name" value="HAMP domain-like"/>
    <property type="match status" value="1"/>
</dbReference>
<dbReference type="InterPro" id="IPR004358">
    <property type="entry name" value="Sig_transdc_His_kin-like_C"/>
</dbReference>
<dbReference type="SMART" id="SM00387">
    <property type="entry name" value="HATPase_c"/>
    <property type="match status" value="1"/>
</dbReference>
<dbReference type="PROSITE" id="PS50885">
    <property type="entry name" value="HAMP"/>
    <property type="match status" value="1"/>
</dbReference>
<feature type="transmembrane region" description="Helical" evidence="10">
    <location>
        <begin position="367"/>
        <end position="390"/>
    </location>
</feature>
<keyword evidence="6" id="KW-0547">Nucleotide-binding</keyword>
<dbReference type="SUPFAM" id="SSF47384">
    <property type="entry name" value="Homodimeric domain of signal transducing histidine kinase"/>
    <property type="match status" value="1"/>
</dbReference>
<comment type="subcellular location">
    <subcellularLocation>
        <location evidence="2">Membrane</location>
    </subcellularLocation>
</comment>
<evidence type="ECO:0000256" key="4">
    <source>
        <dbReference type="ARBA" id="ARBA00022553"/>
    </source>
</evidence>
<dbReference type="EC" id="2.7.13.3" evidence="3"/>
<keyword evidence="8 13" id="KW-0067">ATP-binding</keyword>
<evidence type="ECO:0000313" key="14">
    <source>
        <dbReference type="Proteomes" id="UP001597387"/>
    </source>
</evidence>
<evidence type="ECO:0000256" key="8">
    <source>
        <dbReference type="ARBA" id="ARBA00022840"/>
    </source>
</evidence>
<dbReference type="Pfam" id="PF00512">
    <property type="entry name" value="HisKA"/>
    <property type="match status" value="1"/>
</dbReference>
<dbReference type="PRINTS" id="PR00344">
    <property type="entry name" value="BCTRLSENSOR"/>
</dbReference>
<feature type="transmembrane region" description="Helical" evidence="10">
    <location>
        <begin position="402"/>
        <end position="435"/>
    </location>
</feature>
<protein>
    <recommendedName>
        <fullName evidence="3">histidine kinase</fullName>
        <ecNumber evidence="3">2.7.13.3</ecNumber>
    </recommendedName>
</protein>
<dbReference type="InterPro" id="IPR036097">
    <property type="entry name" value="HisK_dim/P_sf"/>
</dbReference>
<feature type="transmembrane region" description="Helical" evidence="10">
    <location>
        <begin position="323"/>
        <end position="347"/>
    </location>
</feature>
<keyword evidence="5" id="KW-0808">Transferase</keyword>
<dbReference type="CDD" id="cd00075">
    <property type="entry name" value="HATPase"/>
    <property type="match status" value="1"/>
</dbReference>
<evidence type="ECO:0000256" key="2">
    <source>
        <dbReference type="ARBA" id="ARBA00004370"/>
    </source>
</evidence>
<dbReference type="PANTHER" id="PTHR43065">
    <property type="entry name" value="SENSOR HISTIDINE KINASE"/>
    <property type="match status" value="1"/>
</dbReference>
<organism evidence="13 14">
    <name type="scientific">Paradesertivirga mongoliensis</name>
    <dbReference type="NCBI Taxonomy" id="2100740"/>
    <lineage>
        <taxon>Bacteria</taxon>
        <taxon>Pseudomonadati</taxon>
        <taxon>Bacteroidota</taxon>
        <taxon>Sphingobacteriia</taxon>
        <taxon>Sphingobacteriales</taxon>
        <taxon>Sphingobacteriaceae</taxon>
        <taxon>Paradesertivirga</taxon>
    </lineage>
</organism>
<feature type="transmembrane region" description="Helical" evidence="10">
    <location>
        <begin position="927"/>
        <end position="950"/>
    </location>
</feature>
<feature type="domain" description="HAMP" evidence="12">
    <location>
        <begin position="951"/>
        <end position="1003"/>
    </location>
</feature>
<feature type="transmembrane region" description="Helical" evidence="10">
    <location>
        <begin position="708"/>
        <end position="732"/>
    </location>
</feature>
<feature type="transmembrane region" description="Helical" evidence="10">
    <location>
        <begin position="447"/>
        <end position="467"/>
    </location>
</feature>
<name>A0ABW4ZHG8_9SPHI</name>
<dbReference type="InterPro" id="IPR003660">
    <property type="entry name" value="HAMP_dom"/>
</dbReference>
<dbReference type="PANTHER" id="PTHR43065:SF10">
    <property type="entry name" value="PEROXIDE STRESS-ACTIVATED HISTIDINE KINASE MAK3"/>
    <property type="match status" value="1"/>
</dbReference>
<feature type="transmembrane region" description="Helical" evidence="10">
    <location>
        <begin position="211"/>
        <end position="230"/>
    </location>
</feature>
<dbReference type="Gene3D" id="1.10.287.130">
    <property type="match status" value="1"/>
</dbReference>
<dbReference type="PROSITE" id="PS50109">
    <property type="entry name" value="HIS_KIN"/>
    <property type="match status" value="1"/>
</dbReference>
<dbReference type="InterPro" id="IPR005467">
    <property type="entry name" value="His_kinase_dom"/>
</dbReference>
<comment type="caution">
    <text evidence="13">The sequence shown here is derived from an EMBL/GenBank/DDBJ whole genome shotgun (WGS) entry which is preliminary data.</text>
</comment>
<keyword evidence="10" id="KW-0812">Transmembrane</keyword>
<evidence type="ECO:0000313" key="13">
    <source>
        <dbReference type="EMBL" id="MFD2161478.1"/>
    </source>
</evidence>
<dbReference type="SUPFAM" id="SSF55874">
    <property type="entry name" value="ATPase domain of HSP90 chaperone/DNA topoisomerase II/histidine kinase"/>
    <property type="match status" value="1"/>
</dbReference>
<evidence type="ECO:0000259" key="12">
    <source>
        <dbReference type="PROSITE" id="PS50885"/>
    </source>
</evidence>
<keyword evidence="4" id="KW-0597">Phosphoprotein</keyword>
<comment type="catalytic activity">
    <reaction evidence="1">
        <text>ATP + protein L-histidine = ADP + protein N-phospho-L-histidine.</text>
        <dbReference type="EC" id="2.7.13.3"/>
    </reaction>
</comment>
<dbReference type="RefSeq" id="WP_255899226.1">
    <property type="nucleotide sequence ID" value="NZ_JAFMZO010000001.1"/>
</dbReference>
<dbReference type="SMART" id="SM00304">
    <property type="entry name" value="HAMP"/>
    <property type="match status" value="1"/>
</dbReference>
<evidence type="ECO:0000256" key="7">
    <source>
        <dbReference type="ARBA" id="ARBA00022777"/>
    </source>
</evidence>
<feature type="transmembrane region" description="Helical" evidence="10">
    <location>
        <begin position="242"/>
        <end position="262"/>
    </location>
</feature>
<dbReference type="Pfam" id="PF02518">
    <property type="entry name" value="HATPase_c"/>
    <property type="match status" value="1"/>
</dbReference>
<dbReference type="Gene3D" id="3.30.565.10">
    <property type="entry name" value="Histidine kinase-like ATPase, C-terminal domain"/>
    <property type="match status" value="1"/>
</dbReference>
<feature type="transmembrane region" description="Helical" evidence="10">
    <location>
        <begin position="282"/>
        <end position="302"/>
    </location>
</feature>
<dbReference type="InterPro" id="IPR003661">
    <property type="entry name" value="HisK_dim/P_dom"/>
</dbReference>
<dbReference type="InterPro" id="IPR036890">
    <property type="entry name" value="HATPase_C_sf"/>
</dbReference>
<keyword evidence="10" id="KW-0472">Membrane</keyword>
<keyword evidence="7" id="KW-0418">Kinase</keyword>
<dbReference type="GO" id="GO:0005524">
    <property type="term" value="F:ATP binding"/>
    <property type="evidence" value="ECO:0007669"/>
    <property type="project" value="UniProtKB-KW"/>
</dbReference>
<keyword evidence="14" id="KW-1185">Reference proteome</keyword>
<evidence type="ECO:0000256" key="9">
    <source>
        <dbReference type="ARBA" id="ARBA00023012"/>
    </source>
</evidence>
<dbReference type="Gene3D" id="6.10.340.10">
    <property type="match status" value="1"/>
</dbReference>
<dbReference type="InterPro" id="IPR003594">
    <property type="entry name" value="HATPase_dom"/>
</dbReference>
<evidence type="ECO:0000256" key="10">
    <source>
        <dbReference type="SAM" id="Phobius"/>
    </source>
</evidence>
<feature type="domain" description="Histidine kinase" evidence="11">
    <location>
        <begin position="1020"/>
        <end position="1232"/>
    </location>
</feature>
<sequence length="1233" mass="141700">MSATFKIRLLLFMLTVSFAVTAITINFTFNKEEILEFDAKIIESNLHKKERFVKDYLSGPLFDSLRNIHNNPGYAVKIISEFRDERIIYLHTYNNHQLAFWGGIRIAPVTDAGLREGSNLLSTQNGYYEAIKRTSGKFSVVAIIPLKAHYSYQNKHLRNEFSRDLITENNLDIATINDEDTYNIRNIDGIYLFSVKLKSAITNSFYSKLELWMWIFAVFLGTIFINYLCISLANKGFVKWSILVFFLYFLGLRILTLEYAWIDTYFNLPIFDTRHFSAGYFFPSLGDFLLNAIMVSWFIGFIHSYRYDIELSKGRVNKTGASLIFILLGAIIYLVAFQQNEIFFQLITMSDINFDVTNILYLNSYSWLGILLMCVAILNIYLLIEITLVVGEQLPLSNQLRFRIFITCTAVLFLLASALGGASIFILLFAIIIALRGWAFYYKNHSYKLAIFLFSLLLFSIISSIKLSTFQFIKEREDRKQIAFQLQSADDPNAVLLFFSLEQEILKEEFIRQFFKAGSTDRNALKQKLRNLYFDGYLSKYEITALPFNPDEKSFFNDSTSLQSVKNLVVNGSIKVSESFYRVANTFGFQHYFAILPVREGDRNLGTLVVQLKAKTFEDPASFPEILADGKVTPNPKLNDYSFAFYRAGRLISQKGDYNYTLANLHFKGEKSQFIFTERNGYNHVIYQPNDSKLIVVSKPSTTWIMKLASVSFLFLVLITFSVIIVIVYQLWVVFHDDNFRLNNYSWDYLLSRNRILYKTRIQASMVIAIIFTLLVVGAITYFSIGNQFRMQQEDDLLTHASRINEALENNDAYANIQLTTNESLLNSFANINATDLNLYALNGALIYSTHPKIYEQHLIERRMNTMAYVYLNKYLRSEYLNYERIGDMEYIAAYKPVRNNNNETVAYMSLPHFSNEQEYEQRIGSFLNALINVYALVLLIIALFGVFLANQITHPLTIVAKNLSEIAIGSKHEPIQWKSNDEIGSLIQEYNKMIAALEESAQKLARSERESAWREMAKQVAHEIKNPLTPLKLGVQLLDKSWREKDVNFDKKFEKFSKSFIEQIDSLSLIASEFSNFAKMPDTPFENVDLGKLIEKTINVFDQTEDLEIIYTVNADRDVIVRGGKDHLLRIFNNLVKNAIEAIPDFRKGVIRIKLETKGNNALIEISDNGKGIPDKLQTSIFNHNFTTKSSGTGLGLAFVKQAIENMYGSISFETETNKGTTFYIVLPLAKS</sequence>
<gene>
    <name evidence="13" type="ORF">ACFSJU_03685</name>
</gene>
<dbReference type="CDD" id="cd00082">
    <property type="entry name" value="HisKA"/>
    <property type="match status" value="1"/>
</dbReference>
<evidence type="ECO:0000256" key="5">
    <source>
        <dbReference type="ARBA" id="ARBA00022679"/>
    </source>
</evidence>
<evidence type="ECO:0000256" key="3">
    <source>
        <dbReference type="ARBA" id="ARBA00012438"/>
    </source>
</evidence>
<evidence type="ECO:0000256" key="1">
    <source>
        <dbReference type="ARBA" id="ARBA00000085"/>
    </source>
</evidence>
<evidence type="ECO:0000259" key="11">
    <source>
        <dbReference type="PROSITE" id="PS50109"/>
    </source>
</evidence>
<keyword evidence="9" id="KW-0902">Two-component regulatory system</keyword>
<proteinExistence type="predicted"/>
<dbReference type="CDD" id="cd06225">
    <property type="entry name" value="HAMP"/>
    <property type="match status" value="1"/>
</dbReference>
<dbReference type="EMBL" id="JBHUHZ010000001">
    <property type="protein sequence ID" value="MFD2161478.1"/>
    <property type="molecule type" value="Genomic_DNA"/>
</dbReference>
<dbReference type="SMART" id="SM00388">
    <property type="entry name" value="HisKA"/>
    <property type="match status" value="1"/>
</dbReference>
<keyword evidence="10" id="KW-1133">Transmembrane helix</keyword>
<evidence type="ECO:0000256" key="6">
    <source>
        <dbReference type="ARBA" id="ARBA00022741"/>
    </source>
</evidence>
<dbReference type="Proteomes" id="UP001597387">
    <property type="component" value="Unassembled WGS sequence"/>
</dbReference>
<reference evidence="14" key="1">
    <citation type="journal article" date="2019" name="Int. J. Syst. Evol. Microbiol.">
        <title>The Global Catalogue of Microorganisms (GCM) 10K type strain sequencing project: providing services to taxonomists for standard genome sequencing and annotation.</title>
        <authorList>
            <consortium name="The Broad Institute Genomics Platform"/>
            <consortium name="The Broad Institute Genome Sequencing Center for Infectious Disease"/>
            <person name="Wu L."/>
            <person name="Ma J."/>
        </authorList>
    </citation>
    <scope>NUCLEOTIDE SEQUENCE [LARGE SCALE GENOMIC DNA]</scope>
    <source>
        <strain evidence="14">KCTC 42217</strain>
    </source>
</reference>
<feature type="transmembrane region" description="Helical" evidence="10">
    <location>
        <begin position="762"/>
        <end position="783"/>
    </location>
</feature>
<accession>A0ABW4ZHG8</accession>